<evidence type="ECO:0000259" key="6">
    <source>
        <dbReference type="SMART" id="SM00925"/>
    </source>
</evidence>
<protein>
    <recommendedName>
        <fullName evidence="2">peptidoglycan lytic exotransglycosylase</fullName>
        <ecNumber evidence="2">4.2.2.n1</ecNumber>
    </recommendedName>
    <alternativeName>
        <fullName evidence="5">Murein hydrolase A</fullName>
    </alternativeName>
</protein>
<dbReference type="Pfam" id="PF06725">
    <property type="entry name" value="3D"/>
    <property type="match status" value="1"/>
</dbReference>
<dbReference type="EC" id="4.2.2.n1" evidence="2"/>
<dbReference type="InterPro" id="IPR005300">
    <property type="entry name" value="MltA_B"/>
</dbReference>
<evidence type="ECO:0000256" key="4">
    <source>
        <dbReference type="ARBA" id="ARBA00023316"/>
    </source>
</evidence>
<dbReference type="EMBL" id="PVWK01000132">
    <property type="protein sequence ID" value="PSB25141.1"/>
    <property type="molecule type" value="Genomic_DNA"/>
</dbReference>
<dbReference type="GO" id="GO:0009254">
    <property type="term" value="P:peptidoglycan turnover"/>
    <property type="evidence" value="ECO:0007669"/>
    <property type="project" value="InterPro"/>
</dbReference>
<reference evidence="8" key="1">
    <citation type="submission" date="2018-02" db="EMBL/GenBank/DDBJ databases">
        <authorList>
            <person name="Moore K."/>
            <person name="Momper L."/>
        </authorList>
    </citation>
    <scope>NUCLEOTIDE SEQUENCE [LARGE SCALE GENOMIC DNA]</scope>
    <source>
        <strain evidence="8">ULC18</strain>
    </source>
</reference>
<sequence length="386" mass="42440">MLPAQSRAETAIDRPVKLPVAAPSRSSSALVQLPKPPVGESATSQLLGDFSTPADRRSLLRAIDYSLRYLQTERAIAAYRRPPTPGITRERVARSLRRFRQLLLTIASAKALQAAIEREFVFYQATGKDGQGTVAFTGYFEPVYAASRRPTAAFRYPLFRLPPDLANWSKPHPTRLQLEGADGLQFQNRWLKGLELVWLRDRLEAFLVQVQGSARLQLVDGGVMTVGHAGTTDYSYTGIGRELVKAGKFKLEDLTLPLLIQYLADHPDERDVYLPRNNRFVFFKPTDGAAAIGSLGVPVTAERSIATDKTLFPPGALALMQTQIPYPNAAAQLEKRFVNRYVLDQDTGGAIKGAGRVDVFIGTGQLAGDRSGLINAPGALYYLLLK</sequence>
<dbReference type="PIRSF" id="PIRSF019422">
    <property type="entry name" value="MltA"/>
    <property type="match status" value="1"/>
</dbReference>
<evidence type="ECO:0000256" key="1">
    <source>
        <dbReference type="ARBA" id="ARBA00001420"/>
    </source>
</evidence>
<dbReference type="CDD" id="cd14668">
    <property type="entry name" value="mlta_B"/>
    <property type="match status" value="1"/>
</dbReference>
<dbReference type="PANTHER" id="PTHR30124">
    <property type="entry name" value="MEMBRANE-BOUND LYTIC MUREIN TRANSGLYCOSYLASE A"/>
    <property type="match status" value="1"/>
</dbReference>
<dbReference type="Proteomes" id="UP000239576">
    <property type="component" value="Unassembled WGS sequence"/>
</dbReference>
<dbReference type="InterPro" id="IPR036908">
    <property type="entry name" value="RlpA-like_sf"/>
</dbReference>
<evidence type="ECO:0000256" key="5">
    <source>
        <dbReference type="ARBA" id="ARBA00030918"/>
    </source>
</evidence>
<feature type="domain" description="Lytic transglycosylase MltA" evidence="6">
    <location>
        <begin position="143"/>
        <end position="284"/>
    </location>
</feature>
<evidence type="ECO:0000313" key="8">
    <source>
        <dbReference type="Proteomes" id="UP000239576"/>
    </source>
</evidence>
<keyword evidence="3" id="KW-0456">Lyase</keyword>
<dbReference type="InterPro" id="IPR026044">
    <property type="entry name" value="MltA"/>
</dbReference>
<accession>A0A2T1DXH4</accession>
<dbReference type="GO" id="GO:0009253">
    <property type="term" value="P:peptidoglycan catabolic process"/>
    <property type="evidence" value="ECO:0007669"/>
    <property type="project" value="TreeGrafter"/>
</dbReference>
<comment type="catalytic activity">
    <reaction evidence="1">
        <text>Exolytic cleavage of the (1-&gt;4)-beta-glycosidic linkage between N-acetylmuramic acid (MurNAc) and N-acetylglucosamine (GlcNAc) residues in peptidoglycan, from either the reducing or the non-reducing ends of the peptidoglycan chains, with concomitant formation of a 1,6-anhydrobond in the MurNAc residue.</text>
        <dbReference type="EC" id="4.2.2.n1"/>
    </reaction>
</comment>
<proteinExistence type="predicted"/>
<gene>
    <name evidence="7" type="ORF">C7B82_24400</name>
</gene>
<dbReference type="AlphaFoldDB" id="A0A2T1DXH4"/>
<dbReference type="GO" id="GO:0008933">
    <property type="term" value="F:peptidoglycan lytic transglycosylase activity"/>
    <property type="evidence" value="ECO:0007669"/>
    <property type="project" value="TreeGrafter"/>
</dbReference>
<dbReference type="Gene3D" id="2.40.40.10">
    <property type="entry name" value="RlpA-like domain"/>
    <property type="match status" value="2"/>
</dbReference>
<reference evidence="7 8" key="2">
    <citation type="submission" date="2018-03" db="EMBL/GenBank/DDBJ databases">
        <title>The ancient ancestry and fast evolution of plastids.</title>
        <authorList>
            <person name="Moore K.R."/>
            <person name="Magnabosco C."/>
            <person name="Momper L."/>
            <person name="Gold D.A."/>
            <person name="Bosak T."/>
            <person name="Fournier G.P."/>
        </authorList>
    </citation>
    <scope>NUCLEOTIDE SEQUENCE [LARGE SCALE GENOMIC DNA]</scope>
    <source>
        <strain evidence="7 8">ULC18</strain>
    </source>
</reference>
<evidence type="ECO:0000256" key="2">
    <source>
        <dbReference type="ARBA" id="ARBA00012587"/>
    </source>
</evidence>
<dbReference type="SUPFAM" id="SSF50685">
    <property type="entry name" value="Barwin-like endoglucanases"/>
    <property type="match status" value="1"/>
</dbReference>
<dbReference type="GO" id="GO:0019867">
    <property type="term" value="C:outer membrane"/>
    <property type="evidence" value="ECO:0007669"/>
    <property type="project" value="InterPro"/>
</dbReference>
<keyword evidence="8" id="KW-1185">Reference proteome</keyword>
<dbReference type="Pfam" id="PF03562">
    <property type="entry name" value="MltA"/>
    <property type="match status" value="1"/>
</dbReference>
<organism evidence="7 8">
    <name type="scientific">Stenomitos frigidus ULC18</name>
    <dbReference type="NCBI Taxonomy" id="2107698"/>
    <lineage>
        <taxon>Bacteria</taxon>
        <taxon>Bacillati</taxon>
        <taxon>Cyanobacteriota</taxon>
        <taxon>Cyanophyceae</taxon>
        <taxon>Leptolyngbyales</taxon>
        <taxon>Leptolyngbyaceae</taxon>
        <taxon>Stenomitos</taxon>
    </lineage>
</organism>
<dbReference type="InterPro" id="IPR010611">
    <property type="entry name" value="3D_dom"/>
</dbReference>
<keyword evidence="4" id="KW-0961">Cell wall biogenesis/degradation</keyword>
<name>A0A2T1DXH4_9CYAN</name>
<dbReference type="GO" id="GO:0004553">
    <property type="term" value="F:hydrolase activity, hydrolyzing O-glycosyl compounds"/>
    <property type="evidence" value="ECO:0007669"/>
    <property type="project" value="InterPro"/>
</dbReference>
<evidence type="ECO:0000256" key="3">
    <source>
        <dbReference type="ARBA" id="ARBA00023239"/>
    </source>
</evidence>
<dbReference type="GO" id="GO:0071555">
    <property type="term" value="P:cell wall organization"/>
    <property type="evidence" value="ECO:0007669"/>
    <property type="project" value="UniProtKB-KW"/>
</dbReference>
<dbReference type="Gene3D" id="2.40.240.50">
    <property type="entry name" value="Barwin-like endoglucanases"/>
    <property type="match status" value="1"/>
</dbReference>
<comment type="caution">
    <text evidence="7">The sequence shown here is derived from an EMBL/GenBank/DDBJ whole genome shotgun (WGS) entry which is preliminary data.</text>
</comment>
<dbReference type="OrthoDB" id="9783686at2"/>
<dbReference type="PANTHER" id="PTHR30124:SF0">
    <property type="entry name" value="MEMBRANE-BOUND LYTIC MUREIN TRANSGLYCOSYLASE A"/>
    <property type="match status" value="1"/>
</dbReference>
<dbReference type="SMART" id="SM00925">
    <property type="entry name" value="MltA"/>
    <property type="match status" value="1"/>
</dbReference>
<evidence type="ECO:0000313" key="7">
    <source>
        <dbReference type="EMBL" id="PSB25141.1"/>
    </source>
</evidence>
<dbReference type="CDD" id="cd14485">
    <property type="entry name" value="mltA_like_LT_A"/>
    <property type="match status" value="1"/>
</dbReference>